<dbReference type="GO" id="GO:0016798">
    <property type="term" value="F:hydrolase activity, acting on glycosyl bonds"/>
    <property type="evidence" value="ECO:0007669"/>
    <property type="project" value="UniProtKB-KW"/>
</dbReference>
<reference evidence="2 3" key="1">
    <citation type="submission" date="2014-12" db="EMBL/GenBank/DDBJ databases">
        <title>Genome assembly of Enhygromyxa salina DSM 15201.</title>
        <authorList>
            <person name="Sharma G."/>
            <person name="Subramanian S."/>
        </authorList>
    </citation>
    <scope>NUCLEOTIDE SEQUENCE [LARGE SCALE GENOMIC DNA]</scope>
    <source>
        <strain evidence="2 3">DSM 15201</strain>
    </source>
</reference>
<feature type="compositionally biased region" description="Low complexity" evidence="1">
    <location>
        <begin position="75"/>
        <end position="84"/>
    </location>
</feature>
<evidence type="ECO:0000256" key="1">
    <source>
        <dbReference type="SAM" id="MobiDB-lite"/>
    </source>
</evidence>
<name>A0A0C1ZLH9_9BACT</name>
<keyword evidence="2" id="KW-0378">Hydrolase</keyword>
<organism evidence="2 3">
    <name type="scientific">Enhygromyxa salina</name>
    <dbReference type="NCBI Taxonomy" id="215803"/>
    <lineage>
        <taxon>Bacteria</taxon>
        <taxon>Pseudomonadati</taxon>
        <taxon>Myxococcota</taxon>
        <taxon>Polyangia</taxon>
        <taxon>Nannocystales</taxon>
        <taxon>Nannocystaceae</taxon>
        <taxon>Enhygromyxa</taxon>
    </lineage>
</organism>
<evidence type="ECO:0000313" key="2">
    <source>
        <dbReference type="EMBL" id="KIG18389.1"/>
    </source>
</evidence>
<dbReference type="EMBL" id="JMCC02000011">
    <property type="protein sequence ID" value="KIG18389.1"/>
    <property type="molecule type" value="Genomic_DNA"/>
</dbReference>
<protein>
    <submittedName>
        <fullName evidence="2">Endo-1,4-beta-xylanase A</fullName>
    </submittedName>
</protein>
<dbReference type="GO" id="GO:0045493">
    <property type="term" value="P:xylan catabolic process"/>
    <property type="evidence" value="ECO:0007669"/>
    <property type="project" value="UniProtKB-KW"/>
</dbReference>
<keyword evidence="2" id="KW-0624">Polysaccharide degradation</keyword>
<feature type="region of interest" description="Disordered" evidence="1">
    <location>
        <begin position="11"/>
        <end position="88"/>
    </location>
</feature>
<keyword evidence="2" id="KW-0858">Xylan degradation</keyword>
<dbReference type="Proteomes" id="UP000031599">
    <property type="component" value="Unassembled WGS sequence"/>
</dbReference>
<dbReference type="AlphaFoldDB" id="A0A0C1ZLH9"/>
<feature type="compositionally biased region" description="Acidic residues" evidence="1">
    <location>
        <begin position="41"/>
        <end position="51"/>
    </location>
</feature>
<gene>
    <name evidence="2" type="ORF">DB30_00674</name>
</gene>
<comment type="caution">
    <text evidence="2">The sequence shown here is derived from an EMBL/GenBank/DDBJ whole genome shotgun (WGS) entry which is preliminary data.</text>
</comment>
<sequence length="187" mass="19033">MALVLAGCLLDNPAFDESRLSAGDGNDDGQATSETRGGDLDAGDGDGDSGDGDSSTDNGDGDSGPGDGDGDGTTETDTGSSETGNDMPCMGLGPAKCETTDGCLGVYYEPMEPLLNDPSDGYCVEDPVYDGCIPEPACDPPASPYWCKMDFYIRVELNGCLPSVVDQMGLDTCSPPGNSVSECAGNP</sequence>
<proteinExistence type="predicted"/>
<evidence type="ECO:0000313" key="3">
    <source>
        <dbReference type="Proteomes" id="UP000031599"/>
    </source>
</evidence>
<keyword evidence="2" id="KW-0326">Glycosidase</keyword>
<keyword evidence="2" id="KW-0119">Carbohydrate metabolism</keyword>
<accession>A0A0C1ZLH9</accession>